<organism evidence="8 9">
    <name type="scientific">Microbacterium testaceum (strain StLB037)</name>
    <dbReference type="NCBI Taxonomy" id="979556"/>
    <lineage>
        <taxon>Bacteria</taxon>
        <taxon>Bacillati</taxon>
        <taxon>Actinomycetota</taxon>
        <taxon>Actinomycetes</taxon>
        <taxon>Micrococcales</taxon>
        <taxon>Microbacteriaceae</taxon>
        <taxon>Microbacterium</taxon>
    </lineage>
</organism>
<reference key="2">
    <citation type="submission" date="2011-02" db="EMBL/GenBank/DDBJ databases">
        <title>Genome sequence of Microbacterium testaceum StLB037.</title>
        <authorList>
            <person name="Morohoshi T."/>
            <person name="Wang W.Z."/>
            <person name="Someya N."/>
            <person name="Ikeda T."/>
        </authorList>
    </citation>
    <scope>NUCLEOTIDE SEQUENCE</scope>
    <source>
        <strain>StLB037</strain>
    </source>
</reference>
<feature type="transmembrane region" description="Helical" evidence="7">
    <location>
        <begin position="157"/>
        <end position="182"/>
    </location>
</feature>
<feature type="transmembrane region" description="Helical" evidence="7">
    <location>
        <begin position="431"/>
        <end position="451"/>
    </location>
</feature>
<comment type="similarity">
    <text evidence="2">Belongs to the polysaccharide synthase family.</text>
</comment>
<feature type="transmembrane region" description="Helical" evidence="7">
    <location>
        <begin position="309"/>
        <end position="333"/>
    </location>
</feature>
<dbReference type="GO" id="GO:0005886">
    <property type="term" value="C:plasma membrane"/>
    <property type="evidence" value="ECO:0007669"/>
    <property type="project" value="UniProtKB-SubCell"/>
</dbReference>
<gene>
    <name evidence="8" type="ordered locus">MTES_0943</name>
</gene>
<feature type="transmembrane region" description="Helical" evidence="7">
    <location>
        <begin position="69"/>
        <end position="93"/>
    </location>
</feature>
<dbReference type="InterPro" id="IPR050833">
    <property type="entry name" value="Poly_Biosynth_Transport"/>
</dbReference>
<dbReference type="STRING" id="979556.MTES_0943"/>
<comment type="subcellular location">
    <subcellularLocation>
        <location evidence="1">Cell membrane</location>
        <topology evidence="1">Multi-pass membrane protein</topology>
    </subcellularLocation>
</comment>
<keyword evidence="6 7" id="KW-0472">Membrane</keyword>
<feature type="transmembrane region" description="Helical" evidence="7">
    <location>
        <begin position="345"/>
        <end position="363"/>
    </location>
</feature>
<feature type="transmembrane region" description="Helical" evidence="7">
    <location>
        <begin position="99"/>
        <end position="117"/>
    </location>
</feature>
<evidence type="ECO:0000313" key="9">
    <source>
        <dbReference type="Proteomes" id="UP000008975"/>
    </source>
</evidence>
<protein>
    <submittedName>
        <fullName evidence="8">Membrane protein</fullName>
    </submittedName>
</protein>
<feature type="transmembrane region" description="Helical" evidence="7">
    <location>
        <begin position="402"/>
        <end position="425"/>
    </location>
</feature>
<evidence type="ECO:0000313" key="8">
    <source>
        <dbReference type="EMBL" id="BAJ73907.1"/>
    </source>
</evidence>
<keyword evidence="3" id="KW-1003">Cell membrane</keyword>
<sequence length="474" mass="51025">MTLGFQAVRLIIMFGSLVVLARLIDPASFGLMAMVTSIIGVAEIFRDFGLSMAALQARDLTRGQQSNLWWINFGIGLLLTSIVFALAVPISSFYGEPDLVLVVQVMSVTFLLGGASTQFRVHINRGLRFVALSITDVVPYLLSTVLAIVLAASGAGLWALVAQQVGTAAFGLVLAVALARWFPGLPRRGEDMSTLLRFGVSLAATQVLGYATRNLDSISIGRVWGAVELGAYDRAYQLMVLPINQINTPLSRVAVPVLSRLKGEADRLIAYVRQAQLVALYVTGAIFSLLAALGPQIVLFVLGPDWGDAGTLVSLLAIGGVFRSLVQICFWIYMSQGYATQQLRYFLVSQPLLIGTMLTGLPWGADGVALMYSVAYVLYWAASLMWVGRVASLNVAPMFVDVARALLIFAAPGAVAAYVVVHLAGQLPSPIALLLALLAAMAWYALSWLLVPRVRKDLNTLRAFGMKALSRKSK</sequence>
<evidence type="ECO:0000256" key="2">
    <source>
        <dbReference type="ARBA" id="ARBA00007430"/>
    </source>
</evidence>
<dbReference type="PANTHER" id="PTHR30250:SF10">
    <property type="entry name" value="LIPOPOLYSACCHARIDE BIOSYNTHESIS PROTEIN WZXC"/>
    <property type="match status" value="1"/>
</dbReference>
<dbReference type="eggNOG" id="COG2244">
    <property type="taxonomic scope" value="Bacteria"/>
</dbReference>
<accession>E8NF53</accession>
<keyword evidence="4 7" id="KW-0812">Transmembrane</keyword>
<feature type="transmembrane region" description="Helical" evidence="7">
    <location>
        <begin position="277"/>
        <end position="303"/>
    </location>
</feature>
<feature type="transmembrane region" description="Helical" evidence="7">
    <location>
        <begin position="129"/>
        <end position="151"/>
    </location>
</feature>
<dbReference type="HOGENOM" id="CLU_026911_2_0_11"/>
<keyword evidence="5 7" id="KW-1133">Transmembrane helix</keyword>
<dbReference type="EMBL" id="AP012052">
    <property type="protein sequence ID" value="BAJ73907.1"/>
    <property type="molecule type" value="Genomic_DNA"/>
</dbReference>
<feature type="transmembrane region" description="Helical" evidence="7">
    <location>
        <begin position="369"/>
        <end position="390"/>
    </location>
</feature>
<name>E8NF53_MICTS</name>
<proteinExistence type="inferred from homology"/>
<evidence type="ECO:0000256" key="4">
    <source>
        <dbReference type="ARBA" id="ARBA00022692"/>
    </source>
</evidence>
<evidence type="ECO:0000256" key="5">
    <source>
        <dbReference type="ARBA" id="ARBA00022989"/>
    </source>
</evidence>
<dbReference type="KEGG" id="mts:MTES_0943"/>
<dbReference type="Proteomes" id="UP000008975">
    <property type="component" value="Chromosome"/>
</dbReference>
<dbReference type="CDD" id="cd13127">
    <property type="entry name" value="MATE_tuaB_like"/>
    <property type="match status" value="1"/>
</dbReference>
<evidence type="ECO:0000256" key="7">
    <source>
        <dbReference type="SAM" id="Phobius"/>
    </source>
</evidence>
<evidence type="ECO:0000256" key="6">
    <source>
        <dbReference type="ARBA" id="ARBA00023136"/>
    </source>
</evidence>
<dbReference type="PANTHER" id="PTHR30250">
    <property type="entry name" value="PST FAMILY PREDICTED COLANIC ACID TRANSPORTER"/>
    <property type="match status" value="1"/>
</dbReference>
<dbReference type="AlphaFoldDB" id="E8NF53"/>
<evidence type="ECO:0000256" key="3">
    <source>
        <dbReference type="ARBA" id="ARBA00022475"/>
    </source>
</evidence>
<dbReference type="Pfam" id="PF13440">
    <property type="entry name" value="Polysacc_synt_3"/>
    <property type="match status" value="1"/>
</dbReference>
<feature type="transmembrane region" description="Helical" evidence="7">
    <location>
        <begin position="7"/>
        <end position="24"/>
    </location>
</feature>
<reference evidence="8 9" key="1">
    <citation type="journal article" date="2011" name="J. Bacteriol.">
        <title>Genome sequence of Microbacterium testaceum StLB037, an N-acylhomoserine lactone-degrading bacterium isolated from potato leaves.</title>
        <authorList>
            <person name="Morohoshi T."/>
            <person name="Wang W.-Z."/>
            <person name="Someya N."/>
            <person name="Ikeda T."/>
        </authorList>
    </citation>
    <scope>NUCLEOTIDE SEQUENCE [LARGE SCALE GENOMIC DNA]</scope>
    <source>
        <strain evidence="8 9">StLB037</strain>
    </source>
</reference>
<evidence type="ECO:0000256" key="1">
    <source>
        <dbReference type="ARBA" id="ARBA00004651"/>
    </source>
</evidence>
<feature type="transmembrane region" description="Helical" evidence="7">
    <location>
        <begin position="30"/>
        <end position="48"/>
    </location>
</feature>